<keyword evidence="3" id="KW-1185">Reference proteome</keyword>
<dbReference type="RefSeq" id="WP_346052812.1">
    <property type="nucleotide sequence ID" value="NZ_JAYGII010000037.1"/>
</dbReference>
<evidence type="ECO:0000256" key="1">
    <source>
        <dbReference type="SAM" id="SignalP"/>
    </source>
</evidence>
<sequence>MNRSIQIVALFITTLLFAACGTAPEKKPGFDADDHRAEAPDWYLEHEAETRPGVIYGYGISPANPDHPDAMRRTARNRALNDVAVALQNHQRGLMDEYVEQFGGEVSEQLAQTLETFVDVELTGAEIDRAHWDSQGRWFVRVALDLDQDFEPLYEVLEAGSDSEREAVRRRSEAHLERLNERRAEQRASGLSTFSRVMGD</sequence>
<dbReference type="PROSITE" id="PS51257">
    <property type="entry name" value="PROKAR_LIPOPROTEIN"/>
    <property type="match status" value="1"/>
</dbReference>
<evidence type="ECO:0008006" key="4">
    <source>
        <dbReference type="Google" id="ProtNLM"/>
    </source>
</evidence>
<dbReference type="Proteomes" id="UP001302316">
    <property type="component" value="Unassembled WGS sequence"/>
</dbReference>
<evidence type="ECO:0000313" key="2">
    <source>
        <dbReference type="EMBL" id="MEA5446519.1"/>
    </source>
</evidence>
<dbReference type="EMBL" id="JAYGII010000037">
    <property type="protein sequence ID" value="MEA5446519.1"/>
    <property type="molecule type" value="Genomic_DNA"/>
</dbReference>
<evidence type="ECO:0000313" key="3">
    <source>
        <dbReference type="Proteomes" id="UP001302316"/>
    </source>
</evidence>
<gene>
    <name evidence="2" type="ORF">VCB98_11890</name>
</gene>
<name>A0AAP6MKK8_9GAMM</name>
<dbReference type="AlphaFoldDB" id="A0AAP6MKK8"/>
<dbReference type="Gene3D" id="3.10.28.20">
    <property type="entry name" value="Acetamidase/Formamidase-like domains"/>
    <property type="match status" value="1"/>
</dbReference>
<feature type="signal peptide" evidence="1">
    <location>
        <begin position="1"/>
        <end position="18"/>
    </location>
</feature>
<accession>A0AAP6MKK8</accession>
<reference evidence="2 3" key="1">
    <citation type="submission" date="2023-12" db="EMBL/GenBank/DDBJ databases">
        <title>Whole-genome sequencing of halo(alkali)philic microorganisms from hypersaline lakes.</title>
        <authorList>
            <person name="Sorokin D.Y."/>
            <person name="Merkel A.Y."/>
            <person name="Messina E."/>
            <person name="Yakimov M."/>
        </authorList>
    </citation>
    <scope>NUCLEOTIDE SEQUENCE [LARGE SCALE GENOMIC DNA]</scope>
    <source>
        <strain evidence="2 3">AB-CW1</strain>
    </source>
</reference>
<protein>
    <recommendedName>
        <fullName evidence="4">LPP20 lipoprotein</fullName>
    </recommendedName>
</protein>
<keyword evidence="1" id="KW-0732">Signal</keyword>
<organism evidence="2 3">
    <name type="scientific">Natronospira elongata</name>
    <dbReference type="NCBI Taxonomy" id="3110268"/>
    <lineage>
        <taxon>Bacteria</taxon>
        <taxon>Pseudomonadati</taxon>
        <taxon>Pseudomonadota</taxon>
        <taxon>Gammaproteobacteria</taxon>
        <taxon>Natronospirales</taxon>
        <taxon>Natronospiraceae</taxon>
        <taxon>Natronospira</taxon>
    </lineage>
</organism>
<comment type="caution">
    <text evidence="2">The sequence shown here is derived from an EMBL/GenBank/DDBJ whole genome shotgun (WGS) entry which is preliminary data.</text>
</comment>
<feature type="chain" id="PRO_5042963745" description="LPP20 lipoprotein" evidence="1">
    <location>
        <begin position="19"/>
        <end position="200"/>
    </location>
</feature>
<proteinExistence type="predicted"/>